<feature type="region of interest" description="Disordered" evidence="1">
    <location>
        <begin position="115"/>
        <end position="148"/>
    </location>
</feature>
<reference evidence="2" key="1">
    <citation type="submission" date="2017-02" db="UniProtKB">
        <authorList>
            <consortium name="WormBaseParasite"/>
        </authorList>
    </citation>
    <scope>IDENTIFICATION</scope>
</reference>
<organism evidence="2">
    <name type="scientific">Taenia asiatica</name>
    <name type="common">Asian tapeworm</name>
    <dbReference type="NCBI Taxonomy" id="60517"/>
    <lineage>
        <taxon>Eukaryota</taxon>
        <taxon>Metazoa</taxon>
        <taxon>Spiralia</taxon>
        <taxon>Lophotrochozoa</taxon>
        <taxon>Platyhelminthes</taxon>
        <taxon>Cestoda</taxon>
        <taxon>Eucestoda</taxon>
        <taxon>Cyclophyllidea</taxon>
        <taxon>Taeniidae</taxon>
        <taxon>Taenia</taxon>
    </lineage>
</organism>
<feature type="compositionally biased region" description="Basic residues" evidence="1">
    <location>
        <begin position="139"/>
        <end position="148"/>
    </location>
</feature>
<protein>
    <submittedName>
        <fullName evidence="2">Nuclear apoptosis-inducing factor 1</fullName>
    </submittedName>
</protein>
<proteinExistence type="predicted"/>
<accession>A0A0R3W2K7</accession>
<dbReference type="WBParaSite" id="TASK_0000406701-mRNA-1">
    <property type="protein sequence ID" value="TASK_0000406701-mRNA-1"/>
    <property type="gene ID" value="TASK_0000406701"/>
</dbReference>
<evidence type="ECO:0000256" key="1">
    <source>
        <dbReference type="SAM" id="MobiDB-lite"/>
    </source>
</evidence>
<name>A0A0R3W2K7_TAEAS</name>
<evidence type="ECO:0000313" key="2">
    <source>
        <dbReference type="WBParaSite" id="TASK_0000406701-mRNA-1"/>
    </source>
</evidence>
<dbReference type="AlphaFoldDB" id="A0A0R3W2K7"/>
<sequence>VKRYHTVYVKNNIFECCHWQPVFNPCFAQQETVAAKNGLNKLETNFEKRKPTFEWTSKDARTTKHKTLLWDLLRFACDGNVQWRRKIREKWEQTAHHNQGSGPFAGPVVDISKQVSDKCSQGTHAMEGARNDKRTQLGGKKKVNVTST</sequence>